<dbReference type="PANTHER" id="PTHR12526">
    <property type="entry name" value="GLYCOSYLTRANSFERASE"/>
    <property type="match status" value="1"/>
</dbReference>
<dbReference type="Pfam" id="PF13692">
    <property type="entry name" value="Glyco_trans_1_4"/>
    <property type="match status" value="1"/>
</dbReference>
<sequence length="425" mass="45705">MQRTLKFAKYLRAAGVEPTVLTVEAGAYPKLDPAMAADVPSGVAVLRTPAPDPFALYGRLTGRTRQEAVADQLRSAPAGAAERAARWVRANLVVPDARVGWVPFAVRAARRAHRARPFDAVLTSGPPHSAHLVGRALRRDGLPWVADFRDPWTDIHYYERLPRTRPAQWADARLERAVLHAADRVTVVSGRWRDLLAAKVDRPARAFAVVANGFDAEDFEGVEGRPPTDRFTLTHVGTLYGTPDPVLQALARLRTRGAQTAGAGRLRLRLVGHVPAAVAEAVGRYGLREAVEVVPYVPHDAAVREMAGAGALLLVLEDWPHAEGLVTGKLYEYLASGRPVIGVGPPDGDAAALLAETGGGALVARDDVDGLTAVLGAHYHAWAAGAPLDGARRDRLAPYTRRAQTARLADVIREAVVERRRRGGG</sequence>
<evidence type="ECO:0000256" key="1">
    <source>
        <dbReference type="ARBA" id="ARBA00022676"/>
    </source>
</evidence>
<dbReference type="RefSeq" id="WP_311665399.1">
    <property type="nucleotide sequence ID" value="NZ_JAVRHT010000044.1"/>
</dbReference>
<organism evidence="4 5">
    <name type="scientific">Rubrivirga litoralis</name>
    <dbReference type="NCBI Taxonomy" id="3075598"/>
    <lineage>
        <taxon>Bacteria</taxon>
        <taxon>Pseudomonadati</taxon>
        <taxon>Rhodothermota</taxon>
        <taxon>Rhodothermia</taxon>
        <taxon>Rhodothermales</taxon>
        <taxon>Rubricoccaceae</taxon>
        <taxon>Rubrivirga</taxon>
    </lineage>
</organism>
<keyword evidence="5" id="KW-1185">Reference proteome</keyword>
<dbReference type="EMBL" id="JAVRHT010000044">
    <property type="protein sequence ID" value="MDT0632973.1"/>
    <property type="molecule type" value="Genomic_DNA"/>
</dbReference>
<name>A0ABU3BUJ9_9BACT</name>
<proteinExistence type="predicted"/>
<reference evidence="4 5" key="1">
    <citation type="submission" date="2023-09" db="EMBL/GenBank/DDBJ databases">
        <authorList>
            <person name="Rey-Velasco X."/>
        </authorList>
    </citation>
    <scope>NUCLEOTIDE SEQUENCE [LARGE SCALE GENOMIC DNA]</scope>
    <source>
        <strain evidence="4 5">F394</strain>
    </source>
</reference>
<dbReference type="SUPFAM" id="SSF53756">
    <property type="entry name" value="UDP-Glycosyltransferase/glycogen phosphorylase"/>
    <property type="match status" value="1"/>
</dbReference>
<dbReference type="EC" id="2.4.-.-" evidence="4"/>
<dbReference type="Gene3D" id="3.40.50.2000">
    <property type="entry name" value="Glycogen Phosphorylase B"/>
    <property type="match status" value="2"/>
</dbReference>
<evidence type="ECO:0000313" key="5">
    <source>
        <dbReference type="Proteomes" id="UP001267426"/>
    </source>
</evidence>
<keyword evidence="1 4" id="KW-0328">Glycosyltransferase</keyword>
<keyword evidence="2 4" id="KW-0808">Transferase</keyword>
<gene>
    <name evidence="4" type="ORF">RM540_14540</name>
</gene>
<dbReference type="Pfam" id="PF13579">
    <property type="entry name" value="Glyco_trans_4_4"/>
    <property type="match status" value="1"/>
</dbReference>
<dbReference type="GO" id="GO:0016757">
    <property type="term" value="F:glycosyltransferase activity"/>
    <property type="evidence" value="ECO:0007669"/>
    <property type="project" value="UniProtKB-KW"/>
</dbReference>
<comment type="caution">
    <text evidence="4">The sequence shown here is derived from an EMBL/GenBank/DDBJ whole genome shotgun (WGS) entry which is preliminary data.</text>
</comment>
<dbReference type="Proteomes" id="UP001267426">
    <property type="component" value="Unassembled WGS sequence"/>
</dbReference>
<dbReference type="InterPro" id="IPR028098">
    <property type="entry name" value="Glyco_trans_4-like_N"/>
</dbReference>
<evidence type="ECO:0000313" key="4">
    <source>
        <dbReference type="EMBL" id="MDT0632973.1"/>
    </source>
</evidence>
<evidence type="ECO:0000259" key="3">
    <source>
        <dbReference type="Pfam" id="PF13579"/>
    </source>
</evidence>
<protein>
    <submittedName>
        <fullName evidence="4">Glycosyltransferase</fullName>
        <ecNumber evidence="4">2.4.-.-</ecNumber>
    </submittedName>
</protein>
<dbReference type="PANTHER" id="PTHR12526:SF510">
    <property type="entry name" value="D-INOSITOL 3-PHOSPHATE GLYCOSYLTRANSFERASE"/>
    <property type="match status" value="1"/>
</dbReference>
<accession>A0ABU3BUJ9</accession>
<evidence type="ECO:0000256" key="2">
    <source>
        <dbReference type="ARBA" id="ARBA00022679"/>
    </source>
</evidence>
<feature type="domain" description="Glycosyltransferase subfamily 4-like N-terminal" evidence="3">
    <location>
        <begin position="3"/>
        <end position="213"/>
    </location>
</feature>